<reference evidence="2" key="2">
    <citation type="journal article" date="2021" name="PeerJ">
        <title>Extensive microbial diversity within the chicken gut microbiome revealed by metagenomics and culture.</title>
        <authorList>
            <person name="Gilroy R."/>
            <person name="Ravi A."/>
            <person name="Getino M."/>
            <person name="Pursley I."/>
            <person name="Horton D.L."/>
            <person name="Alikhan N.F."/>
            <person name="Baker D."/>
            <person name="Gharbi K."/>
            <person name="Hall N."/>
            <person name="Watson M."/>
            <person name="Adriaenssens E.M."/>
            <person name="Foster-Nyarko E."/>
            <person name="Jarju S."/>
            <person name="Secka A."/>
            <person name="Antonio M."/>
            <person name="Oren A."/>
            <person name="Chaudhuri R.R."/>
            <person name="La Ragione R."/>
            <person name="Hildebrand F."/>
            <person name="Pallen M.J."/>
        </authorList>
    </citation>
    <scope>NUCLEOTIDE SEQUENCE</scope>
    <source>
        <strain evidence="2">B1-16210</strain>
    </source>
</reference>
<evidence type="ECO:0000313" key="3">
    <source>
        <dbReference type="Proteomes" id="UP000721442"/>
    </source>
</evidence>
<feature type="signal peptide" evidence="1">
    <location>
        <begin position="1"/>
        <end position="21"/>
    </location>
</feature>
<protein>
    <submittedName>
        <fullName evidence="2">Uncharacterized protein</fullName>
    </submittedName>
</protein>
<dbReference type="Proteomes" id="UP000721442">
    <property type="component" value="Unassembled WGS sequence"/>
</dbReference>
<dbReference type="EMBL" id="JADINE010000036">
    <property type="protein sequence ID" value="MBO8407390.1"/>
    <property type="molecule type" value="Genomic_DNA"/>
</dbReference>
<accession>A0A940DET0</accession>
<name>A0A940DET0_9PROT</name>
<keyword evidence="1" id="KW-0732">Signal</keyword>
<dbReference type="AlphaFoldDB" id="A0A940DET0"/>
<feature type="chain" id="PRO_5036868162" evidence="1">
    <location>
        <begin position="22"/>
        <end position="254"/>
    </location>
</feature>
<sequence length="254" mass="27202">MPNPNGGLTAALILCPGHALSALYNGVCTASGACPYYYAANTVVQVTNASAVIANIGRYSDGCERGDAYVLRPDGPGSTNTGGRCMIVPTCTKCADGYVLTDGDLPLRIFAGMSNEITCNNSGGREYKVCERESEPGPDPDCVSDTTWVAHTVQGYEKRTTRTWNGTRCVESTQYRCAMDWYGNPSTSATGCQHCPADTIWVWNQELGKTEPKIVAGKTFRAGTTQITQCVIDGYTTADNSGVFDYTTSCGWVQ</sequence>
<evidence type="ECO:0000256" key="1">
    <source>
        <dbReference type="SAM" id="SignalP"/>
    </source>
</evidence>
<organism evidence="2 3">
    <name type="scientific">Candidatus Enterousia excrementavium</name>
    <dbReference type="NCBI Taxonomy" id="2840789"/>
    <lineage>
        <taxon>Bacteria</taxon>
        <taxon>Pseudomonadati</taxon>
        <taxon>Pseudomonadota</taxon>
        <taxon>Alphaproteobacteria</taxon>
        <taxon>Candidatus Enterousia</taxon>
    </lineage>
</organism>
<evidence type="ECO:0000313" key="2">
    <source>
        <dbReference type="EMBL" id="MBO8407390.1"/>
    </source>
</evidence>
<comment type="caution">
    <text evidence="2">The sequence shown here is derived from an EMBL/GenBank/DDBJ whole genome shotgun (WGS) entry which is preliminary data.</text>
</comment>
<reference evidence="2" key="1">
    <citation type="submission" date="2020-10" db="EMBL/GenBank/DDBJ databases">
        <authorList>
            <person name="Gilroy R."/>
        </authorList>
    </citation>
    <scope>NUCLEOTIDE SEQUENCE</scope>
    <source>
        <strain evidence="2">B1-16210</strain>
    </source>
</reference>
<gene>
    <name evidence="2" type="ORF">IAC77_02925</name>
</gene>
<proteinExistence type="predicted"/>